<accession>A0ABY8WZY6</accession>
<protein>
    <submittedName>
        <fullName evidence="1">Uncharacterized protein</fullName>
    </submittedName>
</protein>
<organism evidence="1 2">
    <name type="scientific">Paenibacillus polygoni</name>
    <dbReference type="NCBI Taxonomy" id="3050112"/>
    <lineage>
        <taxon>Bacteria</taxon>
        <taxon>Bacillati</taxon>
        <taxon>Bacillota</taxon>
        <taxon>Bacilli</taxon>
        <taxon>Bacillales</taxon>
        <taxon>Paenibacillaceae</taxon>
        <taxon>Paenibacillus</taxon>
    </lineage>
</organism>
<gene>
    <name evidence="1" type="ORF">QPK24_18915</name>
</gene>
<name>A0ABY8WZY6_9BACL</name>
<evidence type="ECO:0000313" key="1">
    <source>
        <dbReference type="EMBL" id="WIV18439.1"/>
    </source>
</evidence>
<dbReference type="RefSeq" id="WP_213534356.1">
    <property type="nucleotide sequence ID" value="NZ_CP127162.1"/>
</dbReference>
<dbReference type="Proteomes" id="UP001236415">
    <property type="component" value="Chromosome"/>
</dbReference>
<keyword evidence="2" id="KW-1185">Reference proteome</keyword>
<sequence>MRQSFKQANMSYSSLLLPSSVSEAMHLARQASSNLPAFFETRQLDKPARENMPRP</sequence>
<dbReference type="EMBL" id="CP127162">
    <property type="protein sequence ID" value="WIV18439.1"/>
    <property type="molecule type" value="Genomic_DNA"/>
</dbReference>
<reference evidence="1 2" key="1">
    <citation type="submission" date="2023-06" db="EMBL/GenBank/DDBJ databases">
        <title>Paenibacillus polygonum sp. nov., an endophytic bacterium, isolated from Polygonum lapathifolium L. in Nanji Wetland National Nature Reserve, South of Poyang Lake, Jiangxi Province, China.</title>
        <authorList>
            <person name="Yu Z."/>
        </authorList>
    </citation>
    <scope>NUCLEOTIDE SEQUENCE [LARGE SCALE GENOMIC DNA]</scope>
    <source>
        <strain evidence="1 2">C31</strain>
    </source>
</reference>
<proteinExistence type="predicted"/>
<evidence type="ECO:0000313" key="2">
    <source>
        <dbReference type="Proteomes" id="UP001236415"/>
    </source>
</evidence>